<dbReference type="EMBL" id="VSSR01000027">
    <property type="protein sequence ID" value="TYL83548.1"/>
    <property type="molecule type" value="Genomic_DNA"/>
</dbReference>
<evidence type="ECO:0000313" key="1">
    <source>
        <dbReference type="EMBL" id="TYL83548.1"/>
    </source>
</evidence>
<dbReference type="RefSeq" id="WP_148752172.1">
    <property type="nucleotide sequence ID" value="NZ_VSSR01000027.1"/>
</dbReference>
<organism evidence="1 2">
    <name type="scientific">Bradyrhizobium cytisi</name>
    <dbReference type="NCBI Taxonomy" id="515489"/>
    <lineage>
        <taxon>Bacteria</taxon>
        <taxon>Pseudomonadati</taxon>
        <taxon>Pseudomonadota</taxon>
        <taxon>Alphaproteobacteria</taxon>
        <taxon>Hyphomicrobiales</taxon>
        <taxon>Nitrobacteraceae</taxon>
        <taxon>Bradyrhizobium</taxon>
    </lineage>
</organism>
<proteinExistence type="predicted"/>
<dbReference type="Proteomes" id="UP000324853">
    <property type="component" value="Unassembled WGS sequence"/>
</dbReference>
<comment type="caution">
    <text evidence="1">The sequence shown here is derived from an EMBL/GenBank/DDBJ whole genome shotgun (WGS) entry which is preliminary data.</text>
</comment>
<dbReference type="AlphaFoldDB" id="A0A5S4X1X5"/>
<gene>
    <name evidence="1" type="ORF">FXB38_17750</name>
</gene>
<accession>A0A5S4X1X5</accession>
<reference evidence="1 2" key="1">
    <citation type="submission" date="2019-08" db="EMBL/GenBank/DDBJ databases">
        <title>Bradyrhizobium hipponensis sp. nov., a rhizobium isolated from a Lupinus angustifolius root nodule in Tunisia.</title>
        <authorList>
            <person name="Off K."/>
            <person name="Rejili M."/>
            <person name="Mars M."/>
            <person name="Brachmann A."/>
            <person name="Marin M."/>
        </authorList>
    </citation>
    <scope>NUCLEOTIDE SEQUENCE [LARGE SCALE GENOMIC DNA]</scope>
    <source>
        <strain evidence="1 2">CTAW11</strain>
    </source>
</reference>
<name>A0A5S4X1X5_9BRAD</name>
<evidence type="ECO:0000313" key="2">
    <source>
        <dbReference type="Proteomes" id="UP000324853"/>
    </source>
</evidence>
<dbReference type="OrthoDB" id="9989239at2"/>
<protein>
    <submittedName>
        <fullName evidence="1">Uncharacterized protein</fullName>
    </submittedName>
</protein>
<sequence>MAKRAFSNEIAAKPIHLDELGLDRLSPRFRITLSLPFLMPRFRCCSILCLGYRAIETLRGPESTFQSLVPRNAVEAQRVGMWINLLGTNVPIFRILLAPSGKTVVHRVLPVE</sequence>
<keyword evidence="2" id="KW-1185">Reference proteome</keyword>